<evidence type="ECO:0000256" key="1">
    <source>
        <dbReference type="ARBA" id="ARBA00007553"/>
    </source>
</evidence>
<dbReference type="InterPro" id="IPR036505">
    <property type="entry name" value="Amidase/PGRP_sf"/>
</dbReference>
<proteinExistence type="inferred from homology"/>
<dbReference type="GO" id="GO:0008745">
    <property type="term" value="F:N-acetylmuramoyl-L-alanine amidase activity"/>
    <property type="evidence" value="ECO:0007669"/>
    <property type="project" value="UniProtKB-EC"/>
</dbReference>
<dbReference type="SMART" id="SM00644">
    <property type="entry name" value="Ami_2"/>
    <property type="match status" value="1"/>
</dbReference>
<sequence length="581" mass="59325">MRASLASSIAVTCAAALALPVSLAAPAAAVPSALGLPQAVSALPSTTPAEPQPLSAPPPTAPHTTGELPPTTPVAPQRLPELPPTSDAAPPAVSELPSTSDAASQPLPELPSTSQAAPPAAGGPAGEQASTQPAGPQAAGALPPAPDLPGSTQSLPLGPLAGSTRGMGDGEADAGEQGLTRRDVRPFSLVGVVWDDPAAPLHGTVQVRTRATGGAGWSAWQDVETHNEEHGADPDTAEGTTRTLRGSTAPLWVGDSDGVEIRVHGEEPLPTGLRLELVDPGEDPAPEDPAPEDPAAGAPRNRTAAAPAAPATPTTPGLPAVLAGLSAAEAAASGVNSQLAAFGATWIPALSKEKTELTIRQAPPRTVAHAPVANAAAKPYIGPRPKIITRKGWGADERLREKGFVYTKTIKAAFVHHSATGNNYSCGQAPSVLRSIYRYHVKSSGWRDFGYNFAVDKCGNIYEGRAGGVAKPVLGAHTLGFNTNSMGIAVLGTYSRSAPPAATVTAIARLTAWKLGLHGVNPKGPAYLVSGGGNRYRKGTTVRFNAIAGHRDGFATECPGVRLYNKLPTTRTTSAKYQGRL</sequence>
<organism evidence="6 7">
    <name type="scientific">Streptomyces wedmorensis</name>
    <dbReference type="NCBI Taxonomy" id="43759"/>
    <lineage>
        <taxon>Bacteria</taxon>
        <taxon>Bacillati</taxon>
        <taxon>Actinomycetota</taxon>
        <taxon>Actinomycetes</taxon>
        <taxon>Kitasatosporales</taxon>
        <taxon>Streptomycetaceae</taxon>
        <taxon>Streptomyces</taxon>
    </lineage>
</organism>
<feature type="compositionally biased region" description="Pro residues" evidence="2">
    <location>
        <begin position="50"/>
        <end position="61"/>
    </location>
</feature>
<name>A0ABW6J8P0_STRWE</name>
<feature type="domain" description="N-acetylmuramoyl-L-alanine amidase" evidence="4">
    <location>
        <begin position="399"/>
        <end position="560"/>
    </location>
</feature>
<feature type="region of interest" description="Disordered" evidence="2">
    <location>
        <begin position="266"/>
        <end position="313"/>
    </location>
</feature>
<dbReference type="PANTHER" id="PTHR11022">
    <property type="entry name" value="PEPTIDOGLYCAN RECOGNITION PROTEIN"/>
    <property type="match status" value="1"/>
</dbReference>
<dbReference type="SUPFAM" id="SSF55846">
    <property type="entry name" value="N-acetylmuramoyl-L-alanine amidase-like"/>
    <property type="match status" value="1"/>
</dbReference>
<keyword evidence="7" id="KW-1185">Reference proteome</keyword>
<accession>A0ABW6J8P0</accession>
<evidence type="ECO:0000259" key="5">
    <source>
        <dbReference type="SMART" id="SM00701"/>
    </source>
</evidence>
<dbReference type="EMBL" id="JBHTRV010000049">
    <property type="protein sequence ID" value="MFE5985365.1"/>
    <property type="molecule type" value="Genomic_DNA"/>
</dbReference>
<keyword evidence="6" id="KW-0378">Hydrolase</keyword>
<feature type="region of interest" description="Disordered" evidence="2">
    <location>
        <begin position="43"/>
        <end position="180"/>
    </location>
</feature>
<dbReference type="InterPro" id="IPR002502">
    <property type="entry name" value="Amidase_domain"/>
</dbReference>
<dbReference type="CDD" id="cd06583">
    <property type="entry name" value="PGRP"/>
    <property type="match status" value="1"/>
</dbReference>
<dbReference type="PANTHER" id="PTHR11022:SF41">
    <property type="entry name" value="PEPTIDOGLYCAN-RECOGNITION PROTEIN LC-RELATED"/>
    <property type="match status" value="1"/>
</dbReference>
<dbReference type="EC" id="3.5.1.28" evidence="6"/>
<feature type="compositionally biased region" description="Low complexity" evidence="2">
    <location>
        <begin position="132"/>
        <end position="142"/>
    </location>
</feature>
<dbReference type="Pfam" id="PF01510">
    <property type="entry name" value="Amidase_2"/>
    <property type="match status" value="1"/>
</dbReference>
<gene>
    <name evidence="6" type="ORF">ACFQ63_37405</name>
</gene>
<evidence type="ECO:0000313" key="6">
    <source>
        <dbReference type="EMBL" id="MFE5985365.1"/>
    </source>
</evidence>
<feature type="compositionally biased region" description="Acidic residues" evidence="2">
    <location>
        <begin position="279"/>
        <end position="291"/>
    </location>
</feature>
<feature type="signal peptide" evidence="3">
    <location>
        <begin position="1"/>
        <end position="24"/>
    </location>
</feature>
<feature type="compositionally biased region" description="Low complexity" evidence="2">
    <location>
        <begin position="293"/>
        <end position="313"/>
    </location>
</feature>
<dbReference type="InterPro" id="IPR006619">
    <property type="entry name" value="PGRP_domain_met/bac"/>
</dbReference>
<evidence type="ECO:0000256" key="2">
    <source>
        <dbReference type="SAM" id="MobiDB-lite"/>
    </source>
</evidence>
<dbReference type="Proteomes" id="UP001600424">
    <property type="component" value="Unassembled WGS sequence"/>
</dbReference>
<dbReference type="RefSeq" id="WP_386253029.1">
    <property type="nucleotide sequence ID" value="NZ_JBHTRV010000049.1"/>
</dbReference>
<feature type="chain" id="PRO_5046048245" evidence="3">
    <location>
        <begin position="25"/>
        <end position="581"/>
    </location>
</feature>
<evidence type="ECO:0000259" key="4">
    <source>
        <dbReference type="SMART" id="SM00644"/>
    </source>
</evidence>
<reference evidence="6 7" key="1">
    <citation type="submission" date="2024-09" db="EMBL/GenBank/DDBJ databases">
        <title>The Natural Products Discovery Center: Release of the First 8490 Sequenced Strains for Exploring Actinobacteria Biosynthetic Diversity.</title>
        <authorList>
            <person name="Kalkreuter E."/>
            <person name="Kautsar S.A."/>
            <person name="Yang D."/>
            <person name="Bader C.D."/>
            <person name="Teijaro C.N."/>
            <person name="Fluegel L."/>
            <person name="Davis C.M."/>
            <person name="Simpson J.R."/>
            <person name="Lauterbach L."/>
            <person name="Steele A.D."/>
            <person name="Gui C."/>
            <person name="Meng S."/>
            <person name="Li G."/>
            <person name="Viehrig K."/>
            <person name="Ye F."/>
            <person name="Su P."/>
            <person name="Kiefer A.F."/>
            <person name="Nichols A."/>
            <person name="Cepeda A.J."/>
            <person name="Yan W."/>
            <person name="Fan B."/>
            <person name="Jiang Y."/>
            <person name="Adhikari A."/>
            <person name="Zheng C.-J."/>
            <person name="Schuster L."/>
            <person name="Cowan T.M."/>
            <person name="Smanski M.J."/>
            <person name="Chevrette M.G."/>
            <person name="De Carvalho L.P.S."/>
            <person name="Shen B."/>
        </authorList>
    </citation>
    <scope>NUCLEOTIDE SEQUENCE [LARGE SCALE GENOMIC DNA]</scope>
    <source>
        <strain evidence="6 7">NPDC056472</strain>
    </source>
</reference>
<feature type="domain" description="Peptidoglycan recognition protein family" evidence="5">
    <location>
        <begin position="385"/>
        <end position="533"/>
    </location>
</feature>
<comment type="caution">
    <text evidence="6">The sequence shown here is derived from an EMBL/GenBank/DDBJ whole genome shotgun (WGS) entry which is preliminary data.</text>
</comment>
<comment type="similarity">
    <text evidence="1">Belongs to the N-acetylmuramoyl-L-alanine amidase 2 family.</text>
</comment>
<evidence type="ECO:0000256" key="3">
    <source>
        <dbReference type="SAM" id="SignalP"/>
    </source>
</evidence>
<protein>
    <submittedName>
        <fullName evidence="6">N-acetylmuramoyl-L-alanine amidase</fullName>
        <ecNumber evidence="6">3.5.1.28</ecNumber>
    </submittedName>
</protein>
<evidence type="ECO:0000313" key="7">
    <source>
        <dbReference type="Proteomes" id="UP001600424"/>
    </source>
</evidence>
<dbReference type="InterPro" id="IPR015510">
    <property type="entry name" value="PGRP"/>
</dbReference>
<dbReference type="SMART" id="SM00701">
    <property type="entry name" value="PGRP"/>
    <property type="match status" value="1"/>
</dbReference>
<dbReference type="Gene3D" id="3.40.80.10">
    <property type="entry name" value="Peptidoglycan recognition protein-like"/>
    <property type="match status" value="1"/>
</dbReference>
<keyword evidence="3" id="KW-0732">Signal</keyword>